<dbReference type="FunFam" id="2.30.42.40:FF:000001">
    <property type="entry name" value="Trafficking protein particle complex 4"/>
    <property type="match status" value="1"/>
</dbReference>
<name>A0A8J6L969_TENMO</name>
<dbReference type="AlphaFoldDB" id="A0A8J6L969"/>
<evidence type="ECO:0000256" key="6">
    <source>
        <dbReference type="ARBA" id="ARBA00023034"/>
    </source>
</evidence>
<dbReference type="EMBL" id="JABDTM020026572">
    <property type="protein sequence ID" value="KAH0811762.1"/>
    <property type="molecule type" value="Genomic_DNA"/>
</dbReference>
<proteinExistence type="inferred from homology"/>
<evidence type="ECO:0000256" key="7">
    <source>
        <dbReference type="ARBA" id="ARBA00038179"/>
    </source>
</evidence>
<keyword evidence="6" id="KW-0333">Golgi apparatus</keyword>
<feature type="region of interest" description="Disordered" evidence="11">
    <location>
        <begin position="381"/>
        <end position="452"/>
    </location>
</feature>
<reference evidence="12" key="1">
    <citation type="journal article" date="2020" name="J Insects Food Feed">
        <title>The yellow mealworm (Tenebrio molitor) genome: a resource for the emerging insects as food and feed industry.</title>
        <authorList>
            <person name="Eriksson T."/>
            <person name="Andere A."/>
            <person name="Kelstrup H."/>
            <person name="Emery V."/>
            <person name="Picard C."/>
        </authorList>
    </citation>
    <scope>NUCLEOTIDE SEQUENCE</scope>
    <source>
        <strain evidence="12">Stoneville</strain>
        <tissue evidence="12">Whole head</tissue>
    </source>
</reference>
<accession>A0A8J6L969</accession>
<dbReference type="Gene3D" id="2.30.42.40">
    <property type="match status" value="1"/>
</dbReference>
<dbReference type="CDD" id="cd14856">
    <property type="entry name" value="TRAPPC4_synbindin"/>
    <property type="match status" value="1"/>
</dbReference>
<evidence type="ECO:0000256" key="11">
    <source>
        <dbReference type="SAM" id="MobiDB-lite"/>
    </source>
</evidence>
<dbReference type="Proteomes" id="UP000719412">
    <property type="component" value="Unassembled WGS sequence"/>
</dbReference>
<evidence type="ECO:0000256" key="5">
    <source>
        <dbReference type="ARBA" id="ARBA00022892"/>
    </source>
</evidence>
<feature type="region of interest" description="Disordered" evidence="11">
    <location>
        <begin position="290"/>
        <end position="312"/>
    </location>
</feature>
<gene>
    <name evidence="12" type="ORF">GEV33_011029</name>
</gene>
<organism evidence="12 13">
    <name type="scientific">Tenebrio molitor</name>
    <name type="common">Yellow mealworm beetle</name>
    <dbReference type="NCBI Taxonomy" id="7067"/>
    <lineage>
        <taxon>Eukaryota</taxon>
        <taxon>Metazoa</taxon>
        <taxon>Ecdysozoa</taxon>
        <taxon>Arthropoda</taxon>
        <taxon>Hexapoda</taxon>
        <taxon>Insecta</taxon>
        <taxon>Pterygota</taxon>
        <taxon>Neoptera</taxon>
        <taxon>Endopterygota</taxon>
        <taxon>Coleoptera</taxon>
        <taxon>Polyphaga</taxon>
        <taxon>Cucujiformia</taxon>
        <taxon>Tenebrionidae</taxon>
        <taxon>Tenebrio</taxon>
    </lineage>
</organism>
<evidence type="ECO:0000313" key="13">
    <source>
        <dbReference type="Proteomes" id="UP000719412"/>
    </source>
</evidence>
<reference evidence="12" key="2">
    <citation type="submission" date="2021-08" db="EMBL/GenBank/DDBJ databases">
        <authorList>
            <person name="Eriksson T."/>
        </authorList>
    </citation>
    <scope>NUCLEOTIDE SEQUENCE</scope>
    <source>
        <strain evidence="12">Stoneville</strain>
        <tissue evidence="12">Whole head</tissue>
    </source>
</reference>
<feature type="compositionally biased region" description="Low complexity" evidence="11">
    <location>
        <begin position="381"/>
        <end position="390"/>
    </location>
</feature>
<evidence type="ECO:0000256" key="4">
    <source>
        <dbReference type="ARBA" id="ARBA00022824"/>
    </source>
</evidence>
<comment type="caution">
    <text evidence="12">The sequence shown here is derived from an EMBL/GenBank/DDBJ whole genome shotgun (WGS) entry which is preliminary data.</text>
</comment>
<comment type="similarity">
    <text evidence="7">Belongs to the TRAPP small subunits family. TRAPPC4 subfamily.</text>
</comment>
<keyword evidence="13" id="KW-1185">Reference proteome</keyword>
<dbReference type="GO" id="GO:0005794">
    <property type="term" value="C:Golgi apparatus"/>
    <property type="evidence" value="ECO:0007669"/>
    <property type="project" value="UniProtKB-SubCell"/>
</dbReference>
<evidence type="ECO:0000313" key="12">
    <source>
        <dbReference type="EMBL" id="KAH0811762.1"/>
    </source>
</evidence>
<feature type="compositionally biased region" description="Polar residues" evidence="11">
    <location>
        <begin position="542"/>
        <end position="552"/>
    </location>
</feature>
<dbReference type="InterPro" id="IPR011012">
    <property type="entry name" value="Longin-like_dom_sf"/>
</dbReference>
<dbReference type="SUPFAM" id="SSF64356">
    <property type="entry name" value="SNARE-like"/>
    <property type="match status" value="1"/>
</dbReference>
<evidence type="ECO:0000256" key="1">
    <source>
        <dbReference type="ARBA" id="ARBA00004240"/>
    </source>
</evidence>
<dbReference type="Pfam" id="PF04099">
    <property type="entry name" value="Sybindin"/>
    <property type="match status" value="1"/>
</dbReference>
<comment type="subunit">
    <text evidence="10">Component of the multisubunit TRAPP (transport protein particle) complex, which includes at least TRAPPC2, TRAPPC2L, TRAPPC3, TRAPPC3L, TRAPPC4, TRAPPC5, TRAPPC8, TRAPPC9, TRAPPC10, TRAPPC11 and TRAPPC12. Interacts with SDC2.</text>
</comment>
<evidence type="ECO:0000256" key="8">
    <source>
        <dbReference type="ARBA" id="ARBA00039791"/>
    </source>
</evidence>
<dbReference type="InterPro" id="IPR007233">
    <property type="entry name" value="TRAPPC"/>
</dbReference>
<feature type="region of interest" description="Disordered" evidence="11">
    <location>
        <begin position="338"/>
        <end position="360"/>
    </location>
</feature>
<evidence type="ECO:0000256" key="3">
    <source>
        <dbReference type="ARBA" id="ARBA00022448"/>
    </source>
</evidence>
<keyword evidence="3" id="KW-0813">Transport</keyword>
<dbReference type="PANTHER" id="PTHR23249:SF15">
    <property type="entry name" value="TRAFFICKING PROTEIN PARTICLE COMPLEX SUBUNIT 4"/>
    <property type="match status" value="1"/>
</dbReference>
<sequence>MRMSKGIIQEIIGAFPGIDEAMSYAEENAALVDELEEVQTKIIIRKEERKFLLRKLCEYEPQVAAEVQSVAKTGFSHGACIDQKKGKKRSNADSSVSKSGGLIFNHDHNVPKIETEKTFSYPLDIKLHCENRKIVVEFGQRDGIHVGHVLYAINGIPITGRQLDDGRDAFEVLENKENYPINLKFGRPKMTTNEKIFLASMFYPLFAIASQLSPEPKSSGIEVLEADTFKLHCFQTLTGVKMMIVSDRSQAGVEILLKRIYEIYADYALKNPFYSLEMPIRSMISESGESTVSRNTAPNGFTSNVDANRNNNSEDSLFQRLKTSELLKHLLSSRIEKKSDVKPCESRRKKNKSASLLPPVSQLKKNGTFYRAQDESINKSVKVPPIVSSSHPGPVLSGVKGSDNGIMDKPQSDNSETSGETQSYRDSLQRFLSDESSQSTGQNDRLSEEDLPIIPNDMFSTETMDFILSEAEKNLHIQSPPSSQVSQDSDSYEFTELLPVSKLPSYFEASFHLQPSTSKDDSSSNVFFDPTAADDSIRNKSTESIISSQNTDKVAGKDSDSDSDVDREMVLVPSDYVEQTPAGGAFTIDSLRIK</sequence>
<dbReference type="GO" id="GO:0030008">
    <property type="term" value="C:TRAPP complex"/>
    <property type="evidence" value="ECO:0007669"/>
    <property type="project" value="InterPro"/>
</dbReference>
<dbReference type="Gene3D" id="3.30.450.70">
    <property type="match status" value="1"/>
</dbReference>
<evidence type="ECO:0000256" key="9">
    <source>
        <dbReference type="ARBA" id="ARBA00046052"/>
    </source>
</evidence>
<dbReference type="GO" id="GO:0006888">
    <property type="term" value="P:endoplasmic reticulum to Golgi vesicle-mediated transport"/>
    <property type="evidence" value="ECO:0007669"/>
    <property type="project" value="TreeGrafter"/>
</dbReference>
<feature type="compositionally biased region" description="Polar residues" evidence="11">
    <location>
        <begin position="412"/>
        <end position="426"/>
    </location>
</feature>
<evidence type="ECO:0000256" key="10">
    <source>
        <dbReference type="ARBA" id="ARBA00046941"/>
    </source>
</evidence>
<protein>
    <recommendedName>
        <fullName evidence="8">Trafficking protein particle complex subunit 4</fullName>
    </recommendedName>
</protein>
<keyword evidence="4" id="KW-0256">Endoplasmic reticulum</keyword>
<feature type="compositionally biased region" description="Polar residues" evidence="11">
    <location>
        <begin position="434"/>
        <end position="444"/>
    </location>
</feature>
<keyword evidence="5" id="KW-0931">ER-Golgi transport</keyword>
<dbReference type="PANTHER" id="PTHR23249">
    <property type="entry name" value="TRAFFICKING PROTEIN PARTICLE COMPLEX SUBUNIT"/>
    <property type="match status" value="1"/>
</dbReference>
<comment type="function">
    <text evidence="9">Core component of the TRAPP complexes which has a function of guanine nucleotide exchange factor activity for Rab1 GTPase. Plays a role in vesicular transport from endoplasmic reticulum to Golgi and autophagy. May play a role in dendrite postsynaptic membrane trafficking.</text>
</comment>
<feature type="compositionally biased region" description="Basic and acidic residues" evidence="11">
    <location>
        <begin position="554"/>
        <end position="569"/>
    </location>
</feature>
<comment type="subcellular location">
    <subcellularLocation>
        <location evidence="1">Endoplasmic reticulum</location>
    </subcellularLocation>
    <subcellularLocation>
        <location evidence="2">Golgi apparatus</location>
    </subcellularLocation>
</comment>
<dbReference type="SMART" id="SM01399">
    <property type="entry name" value="Sybindin"/>
    <property type="match status" value="1"/>
</dbReference>
<evidence type="ECO:0000256" key="2">
    <source>
        <dbReference type="ARBA" id="ARBA00004555"/>
    </source>
</evidence>
<feature type="region of interest" description="Disordered" evidence="11">
    <location>
        <begin position="515"/>
        <end position="576"/>
    </location>
</feature>
<dbReference type="GO" id="GO:0005783">
    <property type="term" value="C:endoplasmic reticulum"/>
    <property type="evidence" value="ECO:0007669"/>
    <property type="project" value="UniProtKB-SubCell"/>
</dbReference>